<dbReference type="EMBL" id="QGNW01000046">
    <property type="protein sequence ID" value="RVX07387.1"/>
    <property type="molecule type" value="Genomic_DNA"/>
</dbReference>
<evidence type="ECO:0000313" key="1">
    <source>
        <dbReference type="EMBL" id="RVX07387.1"/>
    </source>
</evidence>
<reference evidence="1 2" key="1">
    <citation type="journal article" date="2018" name="PLoS Genet.">
        <title>Population sequencing reveals clonal diversity and ancestral inbreeding in the grapevine cultivar Chardonnay.</title>
        <authorList>
            <person name="Roach M.J."/>
            <person name="Johnson D.L."/>
            <person name="Bohlmann J."/>
            <person name="van Vuuren H.J."/>
            <person name="Jones S.J."/>
            <person name="Pretorius I.S."/>
            <person name="Schmidt S.A."/>
            <person name="Borneman A.R."/>
        </authorList>
    </citation>
    <scope>NUCLEOTIDE SEQUENCE [LARGE SCALE GENOMIC DNA]</scope>
    <source>
        <strain evidence="2">cv. Chardonnay</strain>
        <tissue evidence="1">Leaf</tissue>
    </source>
</reference>
<dbReference type="Proteomes" id="UP000288805">
    <property type="component" value="Unassembled WGS sequence"/>
</dbReference>
<comment type="caution">
    <text evidence="1">The sequence shown here is derived from an EMBL/GenBank/DDBJ whole genome shotgun (WGS) entry which is preliminary data.</text>
</comment>
<protein>
    <submittedName>
        <fullName evidence="1">Uncharacterized protein</fullName>
    </submittedName>
</protein>
<proteinExistence type="predicted"/>
<gene>
    <name evidence="1" type="ORF">CK203_022539</name>
</gene>
<organism evidence="1 2">
    <name type="scientific">Vitis vinifera</name>
    <name type="common">Grape</name>
    <dbReference type="NCBI Taxonomy" id="29760"/>
    <lineage>
        <taxon>Eukaryota</taxon>
        <taxon>Viridiplantae</taxon>
        <taxon>Streptophyta</taxon>
        <taxon>Embryophyta</taxon>
        <taxon>Tracheophyta</taxon>
        <taxon>Spermatophyta</taxon>
        <taxon>Magnoliopsida</taxon>
        <taxon>eudicotyledons</taxon>
        <taxon>Gunneridae</taxon>
        <taxon>Pentapetalae</taxon>
        <taxon>rosids</taxon>
        <taxon>Vitales</taxon>
        <taxon>Vitaceae</taxon>
        <taxon>Viteae</taxon>
        <taxon>Vitis</taxon>
    </lineage>
</organism>
<dbReference type="AlphaFoldDB" id="A0A438JEK4"/>
<sequence length="145" mass="15927">MWKPQIHNPSPKNCISSNPGLMLGPLVPEWECLPVELPVGSSLPNFKPGTEIDMSDIQKNLQNLYEYNVMLREKLLAIYASSSGNECVVSDKGSSQGHKIQEFVAGISLGKGVVYLMKEESGLDYSQSLAHGKHSRLKAQGSRLK</sequence>
<name>A0A438JEK4_VITVI</name>
<evidence type="ECO:0000313" key="2">
    <source>
        <dbReference type="Proteomes" id="UP000288805"/>
    </source>
</evidence>
<accession>A0A438JEK4</accession>